<evidence type="ECO:0000256" key="6">
    <source>
        <dbReference type="ARBA" id="ARBA00034000"/>
    </source>
</evidence>
<dbReference type="InterPro" id="IPR050515">
    <property type="entry name" value="Beta-lactam/transpept"/>
</dbReference>
<evidence type="ECO:0000259" key="7">
    <source>
        <dbReference type="Pfam" id="PF00905"/>
    </source>
</evidence>
<comment type="pathway">
    <text evidence="2">Cell wall biogenesis; peptidoglycan biosynthesis.</text>
</comment>
<dbReference type="InterPro" id="IPR005311">
    <property type="entry name" value="PBP_dimer"/>
</dbReference>
<dbReference type="GO" id="GO:0009252">
    <property type="term" value="P:peptidoglycan biosynthetic process"/>
    <property type="evidence" value="ECO:0007669"/>
    <property type="project" value="UniProtKB-UniPathway"/>
</dbReference>
<dbReference type="InterPro" id="IPR032710">
    <property type="entry name" value="NTF2-like_dom_sf"/>
</dbReference>
<comment type="similarity">
    <text evidence="3">Belongs to the transpeptidase family.</text>
</comment>
<dbReference type="InterPro" id="IPR036138">
    <property type="entry name" value="PBP_dimer_sf"/>
</dbReference>
<evidence type="ECO:0000256" key="3">
    <source>
        <dbReference type="ARBA" id="ARBA00007171"/>
    </source>
</evidence>
<dbReference type="Proteomes" id="UP000429595">
    <property type="component" value="Unassembled WGS sequence"/>
</dbReference>
<dbReference type="GO" id="GO:0008658">
    <property type="term" value="F:penicillin binding"/>
    <property type="evidence" value="ECO:0007669"/>
    <property type="project" value="InterPro"/>
</dbReference>
<dbReference type="GO" id="GO:0046677">
    <property type="term" value="P:response to antibiotic"/>
    <property type="evidence" value="ECO:0007669"/>
    <property type="project" value="InterPro"/>
</dbReference>
<comment type="subcellular location">
    <subcellularLocation>
        <location evidence="1">Membrane</location>
    </subcellularLocation>
</comment>
<evidence type="ECO:0000259" key="8">
    <source>
        <dbReference type="Pfam" id="PF03717"/>
    </source>
</evidence>
<comment type="caution">
    <text evidence="10">The sequence shown here is derived from an EMBL/GenBank/DDBJ whole genome shotgun (WGS) entry which is preliminary data.</text>
</comment>
<dbReference type="EC" id="3.4.16.4" evidence="4"/>
<feature type="domain" description="Penicillin-binding protein transpeptidase" evidence="7">
    <location>
        <begin position="354"/>
        <end position="662"/>
    </location>
</feature>
<evidence type="ECO:0000256" key="2">
    <source>
        <dbReference type="ARBA" id="ARBA00004752"/>
    </source>
</evidence>
<evidence type="ECO:0000313" key="11">
    <source>
        <dbReference type="Proteomes" id="UP000429595"/>
    </source>
</evidence>
<keyword evidence="11" id="KW-1185">Reference proteome</keyword>
<feature type="domain" description="NTF2-like N-terminal transpeptidase" evidence="9">
    <location>
        <begin position="25"/>
        <end position="148"/>
    </location>
</feature>
<keyword evidence="5" id="KW-0472">Membrane</keyword>
<dbReference type="AlphaFoldDB" id="A0A6I1FKK5"/>
<evidence type="ECO:0000256" key="1">
    <source>
        <dbReference type="ARBA" id="ARBA00004370"/>
    </source>
</evidence>
<dbReference type="GO" id="GO:0071555">
    <property type="term" value="P:cell wall organization"/>
    <property type="evidence" value="ECO:0007669"/>
    <property type="project" value="TreeGrafter"/>
</dbReference>
<feature type="domain" description="Penicillin-binding protein dimerisation" evidence="8">
    <location>
        <begin position="156"/>
        <end position="320"/>
    </location>
</feature>
<dbReference type="PANTHER" id="PTHR30627">
    <property type="entry name" value="PEPTIDOGLYCAN D,D-TRANSPEPTIDASE"/>
    <property type="match status" value="1"/>
</dbReference>
<dbReference type="PANTHER" id="PTHR30627:SF25">
    <property type="entry name" value="PENICILLIN-BINDING PROTEIN 3"/>
    <property type="match status" value="1"/>
</dbReference>
<dbReference type="Gene3D" id="3.10.450.100">
    <property type="entry name" value="NTF2-like, domain 1"/>
    <property type="match status" value="1"/>
</dbReference>
<dbReference type="Pfam" id="PF00905">
    <property type="entry name" value="Transpeptidase"/>
    <property type="match status" value="1"/>
</dbReference>
<dbReference type="Pfam" id="PF05223">
    <property type="entry name" value="MecA_N"/>
    <property type="match status" value="1"/>
</dbReference>
<protein>
    <recommendedName>
        <fullName evidence="4">serine-type D-Ala-D-Ala carboxypeptidase</fullName>
        <ecNumber evidence="4">3.4.16.4</ecNumber>
    </recommendedName>
</protein>
<reference evidence="10 11" key="1">
    <citation type="submission" date="2019-10" db="EMBL/GenBank/DDBJ databases">
        <title>Bacillus aerolatum sp. nov., isolated from bioaerosol of sport playgrounds.</title>
        <authorList>
            <person name="Chen P."/>
            <person name="Zhang G."/>
        </authorList>
    </citation>
    <scope>NUCLEOTIDE SEQUENCE [LARGE SCALE GENOMIC DNA]</scope>
    <source>
        <strain evidence="10 11">CX253</strain>
    </source>
</reference>
<evidence type="ECO:0000313" key="10">
    <source>
        <dbReference type="EMBL" id="KAB7706609.1"/>
    </source>
</evidence>
<dbReference type="GO" id="GO:0009002">
    <property type="term" value="F:serine-type D-Ala-D-Ala carboxypeptidase activity"/>
    <property type="evidence" value="ECO:0007669"/>
    <property type="project" value="UniProtKB-EC"/>
</dbReference>
<dbReference type="GO" id="GO:0005886">
    <property type="term" value="C:plasma membrane"/>
    <property type="evidence" value="ECO:0007669"/>
    <property type="project" value="TreeGrafter"/>
</dbReference>
<dbReference type="SUPFAM" id="SSF54427">
    <property type="entry name" value="NTF2-like"/>
    <property type="match status" value="1"/>
</dbReference>
<organism evidence="10 11">
    <name type="scientific">Bacillus aerolatus</name>
    <dbReference type="NCBI Taxonomy" id="2653354"/>
    <lineage>
        <taxon>Bacteria</taxon>
        <taxon>Bacillati</taxon>
        <taxon>Bacillota</taxon>
        <taxon>Bacilli</taxon>
        <taxon>Bacillales</taxon>
        <taxon>Bacillaceae</taxon>
        <taxon>Bacillus</taxon>
    </lineage>
</organism>
<dbReference type="EMBL" id="WEIO01000005">
    <property type="protein sequence ID" value="KAB7706609.1"/>
    <property type="molecule type" value="Genomic_DNA"/>
</dbReference>
<dbReference type="InterPro" id="IPR001460">
    <property type="entry name" value="PCN-bd_Tpept"/>
</dbReference>
<dbReference type="Gene3D" id="3.30.1390.30">
    <property type="entry name" value="Penicillin-binding protein 2a, domain 3"/>
    <property type="match status" value="1"/>
</dbReference>
<proteinExistence type="inferred from homology"/>
<accession>A0A6I1FKK5</accession>
<dbReference type="Gene3D" id="3.90.1310.10">
    <property type="entry name" value="Penicillin-binding protein 2a (Domain 2)"/>
    <property type="match status" value="1"/>
</dbReference>
<dbReference type="InterPro" id="IPR007887">
    <property type="entry name" value="MecA_N"/>
</dbReference>
<dbReference type="UniPathway" id="UPA00219"/>
<evidence type="ECO:0000259" key="9">
    <source>
        <dbReference type="Pfam" id="PF05223"/>
    </source>
</evidence>
<gene>
    <name evidence="10" type="ORF">F9802_10450</name>
</gene>
<comment type="catalytic activity">
    <reaction evidence="6">
        <text>Preferential cleavage: (Ac)2-L-Lys-D-Ala-|-D-Ala. Also transpeptidation of peptidyl-alanyl moieties that are N-acyl substituents of D-alanine.</text>
        <dbReference type="EC" id="3.4.16.4"/>
    </reaction>
</comment>
<dbReference type="InterPro" id="IPR012338">
    <property type="entry name" value="Beta-lactam/transpept-like"/>
</dbReference>
<sequence length="671" mass="73951">MRKYLFLIGLLVLIVSLAGCNKLPSPEERLNEYVKLWNKKKFEEMYKSYVAPSSKEKVKEKDYVDRYKTIYKDLEVKNVKVTLLAEEEKDWKKAEKAVIPIKVEMDTLAGPVSFEKEAVLKREEKDKEEQWFIDWDASYIFPGMEAGDKIRLETLQGKRGQIFDRNGHSLAINGRGFMAGVQAGALDNDAAAKGKLADLLGVTTEFIDQQLKQSWVQPGHFVPLKKLSIYDEEKLKQLKAIPGFAAEEISMREYPYKEALGHLTGYIGDINGEELEKLKSKGYSAQDKIGKRGLEQLLEDELREKDGKKIYITKAKGEPVTIAETAPVNGKDIKIAIDAELQQTIYEQLKGQPGTAAAVHPKTGEVLALASSPAFDPNEFVLGVSASRYKELESNPAKPLLNRFAAAYSPGSTIKPITAAIALKAGTLNPSKERPITGLHWQKDASWGSYSVTRVTDLGQPVNLREALIHSDNIYFAQTALEAGKEKMTEGLKSFGYGEKLPFAYPVRASQISNSGTLDKEVLLSDTGYGQGEVLSSMLHLASAYGAIVNDGSMMKPQLYAGEKPEVWKKDLVSKESADLLKQDLRLVVQKGTAKAADLPGFAIAGKTGTAELKAEKGTTGKENGLFVAYDQQNPAFIMALMMENVEEAGGSKAAIGVSKQIFLKWKETSS</sequence>
<evidence type="ECO:0000256" key="5">
    <source>
        <dbReference type="ARBA" id="ARBA00023136"/>
    </source>
</evidence>
<dbReference type="RefSeq" id="WP_152151667.1">
    <property type="nucleotide sequence ID" value="NZ_WEIO01000005.1"/>
</dbReference>
<dbReference type="PROSITE" id="PS51257">
    <property type="entry name" value="PROKAR_LIPOPROTEIN"/>
    <property type="match status" value="1"/>
</dbReference>
<evidence type="ECO:0000256" key="4">
    <source>
        <dbReference type="ARBA" id="ARBA00012448"/>
    </source>
</evidence>
<name>A0A6I1FKK5_9BACI</name>
<dbReference type="Gene3D" id="3.40.710.10">
    <property type="entry name" value="DD-peptidase/beta-lactamase superfamily"/>
    <property type="match status" value="1"/>
</dbReference>
<dbReference type="SUPFAM" id="SSF56601">
    <property type="entry name" value="beta-lactamase/transpeptidase-like"/>
    <property type="match status" value="1"/>
</dbReference>
<dbReference type="Pfam" id="PF03717">
    <property type="entry name" value="PBP_dimer"/>
    <property type="match status" value="1"/>
</dbReference>
<dbReference type="GO" id="GO:0071972">
    <property type="term" value="F:peptidoglycan L,D-transpeptidase activity"/>
    <property type="evidence" value="ECO:0007669"/>
    <property type="project" value="TreeGrafter"/>
</dbReference>
<dbReference type="SUPFAM" id="SSF56519">
    <property type="entry name" value="Penicillin binding protein dimerisation domain"/>
    <property type="match status" value="1"/>
</dbReference>